<dbReference type="GO" id="GO:0051536">
    <property type="term" value="F:iron-sulfur cluster binding"/>
    <property type="evidence" value="ECO:0007669"/>
    <property type="project" value="UniProtKB-KW"/>
</dbReference>
<evidence type="ECO:0000256" key="3">
    <source>
        <dbReference type="ARBA" id="ARBA00023004"/>
    </source>
</evidence>
<evidence type="ECO:0000256" key="1">
    <source>
        <dbReference type="ARBA" id="ARBA00022723"/>
    </source>
</evidence>
<dbReference type="GO" id="GO:0006412">
    <property type="term" value="P:translation"/>
    <property type="evidence" value="ECO:0007669"/>
    <property type="project" value="InterPro"/>
</dbReference>
<dbReference type="EMBL" id="BSSD01000001">
    <property type="protein sequence ID" value="GLW89277.1"/>
    <property type="molecule type" value="Genomic_DNA"/>
</dbReference>
<keyword evidence="4" id="KW-0411">Iron-sulfur</keyword>
<dbReference type="GO" id="GO:0032259">
    <property type="term" value="P:methylation"/>
    <property type="evidence" value="ECO:0007669"/>
    <property type="project" value="UniProtKB-KW"/>
</dbReference>
<evidence type="ECO:0000256" key="2">
    <source>
        <dbReference type="ARBA" id="ARBA00022946"/>
    </source>
</evidence>
<accession>A0A9W6QH55</accession>
<dbReference type="InterPro" id="IPR029063">
    <property type="entry name" value="SAM-dependent_MTases_sf"/>
</dbReference>
<evidence type="ECO:0000313" key="5">
    <source>
        <dbReference type="EMBL" id="GLW89277.1"/>
    </source>
</evidence>
<keyword evidence="3" id="KW-0408">Iron</keyword>
<dbReference type="InterPro" id="IPR015324">
    <property type="entry name" value="Ribosomal_Rsm22-like"/>
</dbReference>
<organism evidence="5 6">
    <name type="scientific">Actinokineospora globicatena</name>
    <dbReference type="NCBI Taxonomy" id="103729"/>
    <lineage>
        <taxon>Bacteria</taxon>
        <taxon>Bacillati</taxon>
        <taxon>Actinomycetota</taxon>
        <taxon>Actinomycetes</taxon>
        <taxon>Pseudonocardiales</taxon>
        <taxon>Pseudonocardiaceae</taxon>
        <taxon>Actinokineospora</taxon>
    </lineage>
</organism>
<dbReference type="Pfam" id="PF09243">
    <property type="entry name" value="Rsm22"/>
    <property type="match status" value="1"/>
</dbReference>
<proteinExistence type="predicted"/>
<keyword evidence="6" id="KW-1185">Reference proteome</keyword>
<protein>
    <submittedName>
        <fullName evidence="5">rRNA methyltransferase</fullName>
    </submittedName>
</protein>
<dbReference type="Proteomes" id="UP001165042">
    <property type="component" value="Unassembled WGS sequence"/>
</dbReference>
<dbReference type="GO" id="GO:0003735">
    <property type="term" value="F:structural constituent of ribosome"/>
    <property type="evidence" value="ECO:0007669"/>
    <property type="project" value="TreeGrafter"/>
</dbReference>
<dbReference type="GO" id="GO:0008168">
    <property type="term" value="F:methyltransferase activity"/>
    <property type="evidence" value="ECO:0007669"/>
    <property type="project" value="UniProtKB-KW"/>
</dbReference>
<evidence type="ECO:0000256" key="4">
    <source>
        <dbReference type="ARBA" id="ARBA00023014"/>
    </source>
</evidence>
<evidence type="ECO:0000313" key="6">
    <source>
        <dbReference type="Proteomes" id="UP001165042"/>
    </source>
</evidence>
<gene>
    <name evidence="5" type="ORF">Aglo03_00930</name>
</gene>
<keyword evidence="2" id="KW-0809">Transit peptide</keyword>
<keyword evidence="1" id="KW-0479">Metal-binding</keyword>
<dbReference type="InterPro" id="IPR052571">
    <property type="entry name" value="Mt_RNA_Methyltransferase"/>
</dbReference>
<sequence>MATLPDALDAEVARYPTKRLADSAQALIHRYRTGVDPSTLVLDAEVTAAAYAAYRMPATHAAVTAALTEVAALAPDFAPSALVDIGGGTGAAVWAAARVWPSLTEVTVLDQSTQAMTLGRRLAERADEQAVRQVRWQRAALGDTRLPPADIATLSYVLSELTDSARADTVRAMTTATLAVVIEPGTPAGYERIMAARDELIAAGMHIVAPCPHSTTCPIPRGQDWCHFAARLGRSPLHQRLKTAVLNFEDEKFSYVAATREPWPAAPARVLRHPLKRKGLVSLRLCGPEGLADTIVSKRDPAAYRSARDVAWGDPWDAGTP</sequence>
<dbReference type="AlphaFoldDB" id="A0A9W6QH55"/>
<dbReference type="GO" id="GO:0046872">
    <property type="term" value="F:metal ion binding"/>
    <property type="evidence" value="ECO:0007669"/>
    <property type="project" value="UniProtKB-KW"/>
</dbReference>
<dbReference type="PANTHER" id="PTHR13184:SF5">
    <property type="entry name" value="METHYLTRANSFERASE-LIKE PROTEIN 17, MITOCHONDRIAL"/>
    <property type="match status" value="1"/>
</dbReference>
<dbReference type="Gene3D" id="3.40.50.150">
    <property type="entry name" value="Vaccinia Virus protein VP39"/>
    <property type="match status" value="1"/>
</dbReference>
<dbReference type="SUPFAM" id="SSF53335">
    <property type="entry name" value="S-adenosyl-L-methionine-dependent methyltransferases"/>
    <property type="match status" value="1"/>
</dbReference>
<keyword evidence="5" id="KW-0489">Methyltransferase</keyword>
<dbReference type="PANTHER" id="PTHR13184">
    <property type="entry name" value="37S RIBOSOMAL PROTEIN S22"/>
    <property type="match status" value="1"/>
</dbReference>
<comment type="caution">
    <text evidence="5">The sequence shown here is derived from an EMBL/GenBank/DDBJ whole genome shotgun (WGS) entry which is preliminary data.</text>
</comment>
<keyword evidence="5" id="KW-0808">Transferase</keyword>
<dbReference type="RefSeq" id="WP_285606517.1">
    <property type="nucleotide sequence ID" value="NZ_BSSD01000001.1"/>
</dbReference>
<name>A0A9W6QH55_9PSEU</name>
<dbReference type="GO" id="GO:0015935">
    <property type="term" value="C:small ribosomal subunit"/>
    <property type="evidence" value="ECO:0007669"/>
    <property type="project" value="TreeGrafter"/>
</dbReference>
<reference evidence="5" key="1">
    <citation type="submission" date="2023-02" db="EMBL/GenBank/DDBJ databases">
        <title>Actinokineospora globicatena NBRC 15670.</title>
        <authorList>
            <person name="Ichikawa N."/>
            <person name="Sato H."/>
            <person name="Tonouchi N."/>
        </authorList>
    </citation>
    <scope>NUCLEOTIDE SEQUENCE</scope>
    <source>
        <strain evidence="5">NBRC 15670</strain>
    </source>
</reference>